<organism evidence="1 2">
    <name type="scientific">Daphnia pulex</name>
    <name type="common">Water flea</name>
    <dbReference type="NCBI Taxonomy" id="6669"/>
    <lineage>
        <taxon>Eukaryota</taxon>
        <taxon>Metazoa</taxon>
        <taxon>Ecdysozoa</taxon>
        <taxon>Arthropoda</taxon>
        <taxon>Crustacea</taxon>
        <taxon>Branchiopoda</taxon>
        <taxon>Diplostraca</taxon>
        <taxon>Cladocera</taxon>
        <taxon>Anomopoda</taxon>
        <taxon>Daphniidae</taxon>
        <taxon>Daphnia</taxon>
    </lineage>
</organism>
<dbReference type="HOGENOM" id="CLU_2322725_0_0_1"/>
<evidence type="ECO:0008006" key="3">
    <source>
        <dbReference type="Google" id="ProtNLM"/>
    </source>
</evidence>
<name>E9I3Q0_DAPPU</name>
<dbReference type="Proteomes" id="UP000000305">
    <property type="component" value="Unassembled WGS sequence"/>
</dbReference>
<proteinExistence type="predicted"/>
<dbReference type="KEGG" id="dpx:DAPPUDRAFT_339890"/>
<dbReference type="InterPro" id="IPR027417">
    <property type="entry name" value="P-loop_NTPase"/>
</dbReference>
<gene>
    <name evidence="1" type="ORF">DAPPUDRAFT_339890</name>
</gene>
<protein>
    <recommendedName>
        <fullName evidence="3">Orc1-like AAA ATPase domain-containing protein</fullName>
    </recommendedName>
</protein>
<accession>E9I3Q0</accession>
<sequence>MSQELLTFRKSLDDRPLDSAIAGDRELYVQDLHLQQDGIDPIRLLADQIHCDQLLVDKVGASYLFTGQRGTGKTTELNRLRQILISKGAHVYSVDLAEY</sequence>
<dbReference type="AlphaFoldDB" id="E9I3Q0"/>
<keyword evidence="2" id="KW-1185">Reference proteome</keyword>
<dbReference type="EMBL" id="GL734683">
    <property type="protein sequence ID" value="EFX61380.1"/>
    <property type="molecule type" value="Genomic_DNA"/>
</dbReference>
<dbReference type="InParanoid" id="E9I3Q0"/>
<reference evidence="1 2" key="1">
    <citation type="journal article" date="2011" name="Science">
        <title>The ecoresponsive genome of Daphnia pulex.</title>
        <authorList>
            <person name="Colbourne J.K."/>
            <person name="Pfrender M.E."/>
            <person name="Gilbert D."/>
            <person name="Thomas W.K."/>
            <person name="Tucker A."/>
            <person name="Oakley T.H."/>
            <person name="Tokishita S."/>
            <person name="Aerts A."/>
            <person name="Arnold G.J."/>
            <person name="Basu M.K."/>
            <person name="Bauer D.J."/>
            <person name="Caceres C.E."/>
            <person name="Carmel L."/>
            <person name="Casola C."/>
            <person name="Choi J.H."/>
            <person name="Detter J.C."/>
            <person name="Dong Q."/>
            <person name="Dusheyko S."/>
            <person name="Eads B.D."/>
            <person name="Frohlich T."/>
            <person name="Geiler-Samerotte K.A."/>
            <person name="Gerlach D."/>
            <person name="Hatcher P."/>
            <person name="Jogdeo S."/>
            <person name="Krijgsveld J."/>
            <person name="Kriventseva E.V."/>
            <person name="Kultz D."/>
            <person name="Laforsch C."/>
            <person name="Lindquist E."/>
            <person name="Lopez J."/>
            <person name="Manak J.R."/>
            <person name="Muller J."/>
            <person name="Pangilinan J."/>
            <person name="Patwardhan R.P."/>
            <person name="Pitluck S."/>
            <person name="Pritham E.J."/>
            <person name="Rechtsteiner A."/>
            <person name="Rho M."/>
            <person name="Rogozin I.B."/>
            <person name="Sakarya O."/>
            <person name="Salamov A."/>
            <person name="Schaack S."/>
            <person name="Shapiro H."/>
            <person name="Shiga Y."/>
            <person name="Skalitzky C."/>
            <person name="Smith Z."/>
            <person name="Souvorov A."/>
            <person name="Sung W."/>
            <person name="Tang Z."/>
            <person name="Tsuchiya D."/>
            <person name="Tu H."/>
            <person name="Vos H."/>
            <person name="Wang M."/>
            <person name="Wolf Y.I."/>
            <person name="Yamagata H."/>
            <person name="Yamada T."/>
            <person name="Ye Y."/>
            <person name="Shaw J.R."/>
            <person name="Andrews J."/>
            <person name="Crease T.J."/>
            <person name="Tang H."/>
            <person name="Lucas S.M."/>
            <person name="Robertson H.M."/>
            <person name="Bork P."/>
            <person name="Koonin E.V."/>
            <person name="Zdobnov E.M."/>
            <person name="Grigoriev I.V."/>
            <person name="Lynch M."/>
            <person name="Boore J.L."/>
        </authorList>
    </citation>
    <scope>NUCLEOTIDE SEQUENCE [LARGE SCALE GENOMIC DNA]</scope>
</reference>
<evidence type="ECO:0000313" key="2">
    <source>
        <dbReference type="Proteomes" id="UP000000305"/>
    </source>
</evidence>
<dbReference type="SUPFAM" id="SSF52540">
    <property type="entry name" value="P-loop containing nucleoside triphosphate hydrolases"/>
    <property type="match status" value="1"/>
</dbReference>
<evidence type="ECO:0000313" key="1">
    <source>
        <dbReference type="EMBL" id="EFX61380.1"/>
    </source>
</evidence>